<evidence type="ECO:0000313" key="4">
    <source>
        <dbReference type="EMBL" id="CAK3891983.1"/>
    </source>
</evidence>
<feature type="region of interest" description="Disordered" evidence="2">
    <location>
        <begin position="136"/>
        <end position="159"/>
    </location>
</feature>
<keyword evidence="5" id="KW-1185">Reference proteome</keyword>
<evidence type="ECO:0000256" key="2">
    <source>
        <dbReference type="SAM" id="MobiDB-lite"/>
    </source>
</evidence>
<accession>A0AAI8YUP8</accession>
<dbReference type="Proteomes" id="UP001296104">
    <property type="component" value="Unassembled WGS sequence"/>
</dbReference>
<gene>
    <name evidence="4" type="ORF">LECACI_7A002321</name>
</gene>
<dbReference type="InterPro" id="IPR001498">
    <property type="entry name" value="Impact_N"/>
</dbReference>
<dbReference type="GO" id="GO:0006446">
    <property type="term" value="P:regulation of translational initiation"/>
    <property type="evidence" value="ECO:0007669"/>
    <property type="project" value="TreeGrafter"/>
</dbReference>
<dbReference type="InterPro" id="IPR036956">
    <property type="entry name" value="Impact_N_sf"/>
</dbReference>
<dbReference type="InterPro" id="IPR020568">
    <property type="entry name" value="Ribosomal_Su5_D2-typ_SF"/>
</dbReference>
<dbReference type="PANTHER" id="PTHR16301">
    <property type="entry name" value="IMPACT-RELATED"/>
    <property type="match status" value="1"/>
</dbReference>
<dbReference type="PANTHER" id="PTHR16301:SF25">
    <property type="entry name" value="PROTEIN IMPACT"/>
    <property type="match status" value="1"/>
</dbReference>
<reference evidence="4" key="1">
    <citation type="submission" date="2023-11" db="EMBL/GenBank/DDBJ databases">
        <authorList>
            <person name="Alioto T."/>
            <person name="Alioto T."/>
            <person name="Gomez Garrido J."/>
        </authorList>
    </citation>
    <scope>NUCLEOTIDE SEQUENCE</scope>
</reference>
<feature type="region of interest" description="Disordered" evidence="2">
    <location>
        <begin position="181"/>
        <end position="211"/>
    </location>
</feature>
<dbReference type="SUPFAM" id="SSF54211">
    <property type="entry name" value="Ribosomal protein S5 domain 2-like"/>
    <property type="match status" value="1"/>
</dbReference>
<protein>
    <submittedName>
        <fullName evidence="4">Ribosomal S5 domain 2</fullName>
    </submittedName>
</protein>
<dbReference type="EMBL" id="CAVMBE010000010">
    <property type="protein sequence ID" value="CAK3891983.1"/>
    <property type="molecule type" value="Genomic_DNA"/>
</dbReference>
<organism evidence="4 5">
    <name type="scientific">Lecanosticta acicola</name>
    <dbReference type="NCBI Taxonomy" id="111012"/>
    <lineage>
        <taxon>Eukaryota</taxon>
        <taxon>Fungi</taxon>
        <taxon>Dikarya</taxon>
        <taxon>Ascomycota</taxon>
        <taxon>Pezizomycotina</taxon>
        <taxon>Dothideomycetes</taxon>
        <taxon>Dothideomycetidae</taxon>
        <taxon>Mycosphaerellales</taxon>
        <taxon>Mycosphaerellaceae</taxon>
        <taxon>Lecanosticta</taxon>
    </lineage>
</organism>
<sequence>MAMKRKHIDEDPDATAEIFRSEPLEDRQSAFVGLFSPSLKPKELQKLAEIESASHKILGWRRQSNQQSITKATQYVTGSDDDGEKYAGRKVERVLESSNVVGSCVVARWYGGVLLGPVRFAHIENVAKEAIRKWQDDQTERQARKRRREEDDAERTRLSQTLVERDQSIAVLRALAAEKEKKLKDAQTRGQTEEKEKSSTTPGEASNPGVKAAVDYTSMELDRLVALERGRDATLSFLLKRIDKAEAELARLQDANAVDPP</sequence>
<dbReference type="Gene3D" id="3.30.230.30">
    <property type="entry name" value="Impact, N-terminal domain"/>
    <property type="match status" value="1"/>
</dbReference>
<evidence type="ECO:0000259" key="3">
    <source>
        <dbReference type="Pfam" id="PF01205"/>
    </source>
</evidence>
<dbReference type="AlphaFoldDB" id="A0AAI8YUP8"/>
<name>A0AAI8YUP8_9PEZI</name>
<feature type="compositionally biased region" description="Basic and acidic residues" evidence="2">
    <location>
        <begin position="181"/>
        <end position="198"/>
    </location>
</feature>
<proteinExistence type="inferred from homology"/>
<dbReference type="Pfam" id="PF01205">
    <property type="entry name" value="Impact_N"/>
    <property type="match status" value="1"/>
</dbReference>
<dbReference type="InterPro" id="IPR023582">
    <property type="entry name" value="Impact"/>
</dbReference>
<feature type="domain" description="Impact N-terminal" evidence="3">
    <location>
        <begin position="27"/>
        <end position="131"/>
    </location>
</feature>
<evidence type="ECO:0000256" key="1">
    <source>
        <dbReference type="ARBA" id="ARBA00007665"/>
    </source>
</evidence>
<comment type="caution">
    <text evidence="4">The sequence shown here is derived from an EMBL/GenBank/DDBJ whole genome shotgun (WGS) entry which is preliminary data.</text>
</comment>
<evidence type="ECO:0000313" key="5">
    <source>
        <dbReference type="Proteomes" id="UP001296104"/>
    </source>
</evidence>
<dbReference type="GO" id="GO:0140469">
    <property type="term" value="P:GCN2-mediated signaling"/>
    <property type="evidence" value="ECO:0007669"/>
    <property type="project" value="TreeGrafter"/>
</dbReference>
<comment type="similarity">
    <text evidence="1">Belongs to the IMPACT family.</text>
</comment>
<dbReference type="GO" id="GO:0005737">
    <property type="term" value="C:cytoplasm"/>
    <property type="evidence" value="ECO:0007669"/>
    <property type="project" value="TreeGrafter"/>
</dbReference>